<dbReference type="PANTHER" id="PTHR42709">
    <property type="entry name" value="ALKALINE PHOSPHATASE LIKE PROTEIN"/>
    <property type="match status" value="1"/>
</dbReference>
<evidence type="ECO:0000313" key="8">
    <source>
        <dbReference type="EMBL" id="EWY37622.1"/>
    </source>
</evidence>
<reference evidence="8 9" key="1">
    <citation type="submission" date="2013-08" db="EMBL/GenBank/DDBJ databases">
        <title>The genome sequence of Skermanella stibiiresistens.</title>
        <authorList>
            <person name="Zhu W."/>
            <person name="Wang G."/>
        </authorList>
    </citation>
    <scope>NUCLEOTIDE SEQUENCE [LARGE SCALE GENOMIC DNA]</scope>
    <source>
        <strain evidence="8 9">SB22</strain>
    </source>
</reference>
<feature type="transmembrane region" description="Helical" evidence="6">
    <location>
        <begin position="135"/>
        <end position="155"/>
    </location>
</feature>
<protein>
    <recommendedName>
        <fullName evidence="7">VTT domain-containing protein</fullName>
    </recommendedName>
</protein>
<dbReference type="RefSeq" id="WP_051513086.1">
    <property type="nucleotide sequence ID" value="NZ_AVFL01000024.1"/>
</dbReference>
<keyword evidence="3 6" id="KW-0812">Transmembrane</keyword>
<dbReference type="Pfam" id="PF09335">
    <property type="entry name" value="VTT_dom"/>
    <property type="match status" value="1"/>
</dbReference>
<organism evidence="8 9">
    <name type="scientific">Skermanella stibiiresistens SB22</name>
    <dbReference type="NCBI Taxonomy" id="1385369"/>
    <lineage>
        <taxon>Bacteria</taxon>
        <taxon>Pseudomonadati</taxon>
        <taxon>Pseudomonadota</taxon>
        <taxon>Alphaproteobacteria</taxon>
        <taxon>Rhodospirillales</taxon>
        <taxon>Azospirillaceae</taxon>
        <taxon>Skermanella</taxon>
    </lineage>
</organism>
<evidence type="ECO:0000259" key="7">
    <source>
        <dbReference type="Pfam" id="PF09335"/>
    </source>
</evidence>
<evidence type="ECO:0000256" key="2">
    <source>
        <dbReference type="ARBA" id="ARBA00022475"/>
    </source>
</evidence>
<feature type="transmembrane region" description="Helical" evidence="6">
    <location>
        <begin position="20"/>
        <end position="45"/>
    </location>
</feature>
<evidence type="ECO:0000313" key="9">
    <source>
        <dbReference type="Proteomes" id="UP000019486"/>
    </source>
</evidence>
<name>W9GYW0_9PROT</name>
<dbReference type="GO" id="GO:0005886">
    <property type="term" value="C:plasma membrane"/>
    <property type="evidence" value="ECO:0007669"/>
    <property type="project" value="UniProtKB-SubCell"/>
</dbReference>
<feature type="transmembrane region" description="Helical" evidence="6">
    <location>
        <begin position="167"/>
        <end position="187"/>
    </location>
</feature>
<evidence type="ECO:0000256" key="6">
    <source>
        <dbReference type="SAM" id="Phobius"/>
    </source>
</evidence>
<dbReference type="OrthoDB" id="7277369at2"/>
<dbReference type="InterPro" id="IPR032816">
    <property type="entry name" value="VTT_dom"/>
</dbReference>
<keyword evidence="4 6" id="KW-1133">Transmembrane helix</keyword>
<dbReference type="STRING" id="1385369.N825_16355"/>
<dbReference type="EMBL" id="AVFL01000024">
    <property type="protein sequence ID" value="EWY37622.1"/>
    <property type="molecule type" value="Genomic_DNA"/>
</dbReference>
<gene>
    <name evidence="8" type="ORF">N825_16355</name>
</gene>
<dbReference type="PANTHER" id="PTHR42709:SF6">
    <property type="entry name" value="UNDECAPRENYL PHOSPHATE TRANSPORTER A"/>
    <property type="match status" value="1"/>
</dbReference>
<proteinExistence type="predicted"/>
<keyword evidence="2" id="KW-1003">Cell membrane</keyword>
<evidence type="ECO:0000256" key="5">
    <source>
        <dbReference type="ARBA" id="ARBA00023136"/>
    </source>
</evidence>
<dbReference type="InterPro" id="IPR051311">
    <property type="entry name" value="DedA_domain"/>
</dbReference>
<feature type="domain" description="VTT" evidence="7">
    <location>
        <begin position="36"/>
        <end position="148"/>
    </location>
</feature>
<sequence>MLTPAIDWLGFLVLSMDPWLLVPALVLMTFLLEDVAIAAGVALAIDGTLGWPVAFLAVAGGIALGDLGLYGLGHLAVGVPSLRRRLADGRFDRAKLALEDRLVAAVLVARVVPGLRLATYTAAGFLAVPFARFTALVVVAVAAWTAGLFWLTSALGQALGGALERALGLSPTTAVIVAILALAFLATRLPRVARGFRSTHTLNTGVSP</sequence>
<feature type="transmembrane region" description="Helical" evidence="6">
    <location>
        <begin position="102"/>
        <end position="128"/>
    </location>
</feature>
<evidence type="ECO:0000256" key="4">
    <source>
        <dbReference type="ARBA" id="ARBA00022989"/>
    </source>
</evidence>
<dbReference type="AlphaFoldDB" id="W9GYW0"/>
<accession>W9GYW0</accession>
<dbReference type="Proteomes" id="UP000019486">
    <property type="component" value="Unassembled WGS sequence"/>
</dbReference>
<evidence type="ECO:0000256" key="3">
    <source>
        <dbReference type="ARBA" id="ARBA00022692"/>
    </source>
</evidence>
<keyword evidence="9" id="KW-1185">Reference proteome</keyword>
<comment type="caution">
    <text evidence="8">The sequence shown here is derived from an EMBL/GenBank/DDBJ whole genome shotgun (WGS) entry which is preliminary data.</text>
</comment>
<comment type="subcellular location">
    <subcellularLocation>
        <location evidence="1">Cell membrane</location>
        <topology evidence="1">Multi-pass membrane protein</topology>
    </subcellularLocation>
</comment>
<evidence type="ECO:0000256" key="1">
    <source>
        <dbReference type="ARBA" id="ARBA00004651"/>
    </source>
</evidence>
<feature type="transmembrane region" description="Helical" evidence="6">
    <location>
        <begin position="52"/>
        <end position="72"/>
    </location>
</feature>
<keyword evidence="5 6" id="KW-0472">Membrane</keyword>